<feature type="compositionally biased region" description="Basic and acidic residues" evidence="1">
    <location>
        <begin position="470"/>
        <end position="480"/>
    </location>
</feature>
<dbReference type="PROSITE" id="PS51832">
    <property type="entry name" value="HD_GYP"/>
    <property type="match status" value="1"/>
</dbReference>
<dbReference type="Pfam" id="PF13487">
    <property type="entry name" value="HD_5"/>
    <property type="match status" value="1"/>
</dbReference>
<accession>A0AAW3EZ10</accession>
<evidence type="ECO:0000313" key="3">
    <source>
        <dbReference type="EMBL" id="KGC13232.1"/>
    </source>
</evidence>
<feature type="compositionally biased region" description="Low complexity" evidence="1">
    <location>
        <begin position="505"/>
        <end position="522"/>
    </location>
</feature>
<feature type="region of interest" description="Disordered" evidence="1">
    <location>
        <begin position="470"/>
        <end position="544"/>
    </location>
</feature>
<dbReference type="Gene3D" id="1.10.3210.10">
    <property type="entry name" value="Hypothetical protein af1432"/>
    <property type="match status" value="2"/>
</dbReference>
<dbReference type="SUPFAM" id="SSF109604">
    <property type="entry name" value="HD-domain/PDEase-like"/>
    <property type="match status" value="1"/>
</dbReference>
<dbReference type="InterPro" id="IPR052020">
    <property type="entry name" value="Cyclic_di-GMP/3'3'-cGAMP_PDE"/>
</dbReference>
<feature type="compositionally biased region" description="Low complexity" evidence="1">
    <location>
        <begin position="408"/>
        <end position="423"/>
    </location>
</feature>
<organism evidence="3 4">
    <name type="scientific">Burkholderia gladioli</name>
    <name type="common">Pseudomonas marginata</name>
    <name type="synonym">Phytomonas marginata</name>
    <dbReference type="NCBI Taxonomy" id="28095"/>
    <lineage>
        <taxon>Bacteria</taxon>
        <taxon>Pseudomonadati</taxon>
        <taxon>Pseudomonadota</taxon>
        <taxon>Betaproteobacteria</taxon>
        <taxon>Burkholderiales</taxon>
        <taxon>Burkholderiaceae</taxon>
        <taxon>Burkholderia</taxon>
    </lineage>
</organism>
<evidence type="ECO:0000313" key="4">
    <source>
        <dbReference type="Proteomes" id="UP000029590"/>
    </source>
</evidence>
<dbReference type="EMBL" id="JPGG01000016">
    <property type="protein sequence ID" value="KGC13232.1"/>
    <property type="molecule type" value="Genomic_DNA"/>
</dbReference>
<protein>
    <submittedName>
        <fullName evidence="3">HD domain protein</fullName>
    </submittedName>
</protein>
<name>A0AAW3EZ10_BURGA</name>
<dbReference type="PANTHER" id="PTHR45228">
    <property type="entry name" value="CYCLIC DI-GMP PHOSPHODIESTERASE TM_0186-RELATED"/>
    <property type="match status" value="1"/>
</dbReference>
<gene>
    <name evidence="3" type="ORF">DM48_2320</name>
</gene>
<sequence>MSASTASLTDAILALAFVGDLSMGRSTDHSRRTACLAGWLAAEAGAGPEAQNHARAAAMLRWSGCTANASGFADLLGDDVASREAMMAQRLPPMSAQMHSLIVPLALIHCEISGDIAVTLGMPSGVVLTLRRIFERHDGKGMPEGLDGDAVPSTVYFVNLASDLEILARAHGREAALAYLRAQGGAKYPAALAELCIAHAEAWLDTLDAGEPDTAGWRLADQQDTADVALSLLADVTELKLPWLAGYARRVASLASRAAARLGLDAAIGAELEAAALLHGIGRAALPNRLWDTPGRLSSDQWEQVRLVPYWTARAAQQIGGLRGAAGLASHAYERLDGSGYFRGLSGTALDVPQRLLAGAVACQALLDARPWRAAHSIDAAAGLLQAEAAAGRFDPEVITALVETAGGPAPAPQAARHAAAVAARDRGAAPDQRRPQQQGSGARAGVEPEHGAHACREHLPQARLLDARGRHPQGADHRAAVKPKAPASELTDAGAFARTTSKKAGPPAATHTGCAAAGGPARFRRLPPGRAWPASAPTPPGSR</sequence>
<dbReference type="AlphaFoldDB" id="A0AAW3EZ10"/>
<comment type="caution">
    <text evidence="3">The sequence shown here is derived from an EMBL/GenBank/DDBJ whole genome shotgun (WGS) entry which is preliminary data.</text>
</comment>
<dbReference type="Proteomes" id="UP000029590">
    <property type="component" value="Unassembled WGS sequence"/>
</dbReference>
<evidence type="ECO:0000256" key="1">
    <source>
        <dbReference type="SAM" id="MobiDB-lite"/>
    </source>
</evidence>
<reference evidence="3 4" key="1">
    <citation type="submission" date="2014-04" db="EMBL/GenBank/DDBJ databases">
        <authorList>
            <person name="Bishop-Lilly K.A."/>
            <person name="Broomall S.M."/>
            <person name="Chain P.S."/>
            <person name="Chertkov O."/>
            <person name="Coyne S.R."/>
            <person name="Daligault H.E."/>
            <person name="Davenport K.W."/>
            <person name="Erkkila T."/>
            <person name="Frey K.G."/>
            <person name="Gibbons H.S."/>
            <person name="Gu W."/>
            <person name="Jaissle J."/>
            <person name="Johnson S.L."/>
            <person name="Koroleva G.I."/>
            <person name="Ladner J.T."/>
            <person name="Lo C.-C."/>
            <person name="Minogue T.D."/>
            <person name="Munk C."/>
            <person name="Palacios G.F."/>
            <person name="Redden C.L."/>
            <person name="Rosenzweig C.N."/>
            <person name="Scholz M.B."/>
            <person name="Teshima H."/>
            <person name="Xu Y."/>
        </authorList>
    </citation>
    <scope>NUCLEOTIDE SEQUENCE [LARGE SCALE GENOMIC DNA]</scope>
    <source>
        <strain evidence="4">gladioli</strain>
    </source>
</reference>
<feature type="region of interest" description="Disordered" evidence="1">
    <location>
        <begin position="408"/>
        <end position="451"/>
    </location>
</feature>
<feature type="domain" description="HD-GYP" evidence="2">
    <location>
        <begin position="222"/>
        <end position="418"/>
    </location>
</feature>
<feature type="compositionally biased region" description="Basic and acidic residues" evidence="1">
    <location>
        <begin position="424"/>
        <end position="435"/>
    </location>
</feature>
<proteinExistence type="predicted"/>
<evidence type="ECO:0000259" key="2">
    <source>
        <dbReference type="PROSITE" id="PS51832"/>
    </source>
</evidence>
<dbReference type="InterPro" id="IPR037522">
    <property type="entry name" value="HD_GYP_dom"/>
</dbReference>